<dbReference type="AlphaFoldDB" id="A0A5N5G7L5"/>
<evidence type="ECO:0000313" key="2">
    <source>
        <dbReference type="Proteomes" id="UP000327157"/>
    </source>
</evidence>
<dbReference type="OrthoDB" id="10588924at2759"/>
<name>A0A5N5G7L5_9ROSA</name>
<sequence length="108" mass="12478">MPPKGNGELPARGEKKVNFEIDIEVSSMSEYTNRVKERSEKGSFFTKVDVWGDTHANYGNQVADDIFVLRGHAPTRRISMPIRQAREKDAHEREEEFMWYIAVMTQGM</sequence>
<dbReference type="Proteomes" id="UP000327157">
    <property type="component" value="Chromosome 17"/>
</dbReference>
<keyword evidence="2" id="KW-1185">Reference proteome</keyword>
<proteinExistence type="predicted"/>
<comment type="caution">
    <text evidence="1">The sequence shown here is derived from an EMBL/GenBank/DDBJ whole genome shotgun (WGS) entry which is preliminary data.</text>
</comment>
<reference evidence="2" key="2">
    <citation type="submission" date="2019-10" db="EMBL/GenBank/DDBJ databases">
        <title>A de novo genome assembly of a pear dwarfing rootstock.</title>
        <authorList>
            <person name="Wang F."/>
            <person name="Wang J."/>
            <person name="Li S."/>
            <person name="Zhang Y."/>
            <person name="Fang M."/>
            <person name="Ma L."/>
            <person name="Zhao Y."/>
            <person name="Jiang S."/>
        </authorList>
    </citation>
    <scope>NUCLEOTIDE SEQUENCE [LARGE SCALE GENOMIC DNA]</scope>
</reference>
<protein>
    <submittedName>
        <fullName evidence="1">Uncharacterized protein</fullName>
    </submittedName>
</protein>
<reference evidence="1 2" key="1">
    <citation type="submission" date="2019-09" db="EMBL/GenBank/DDBJ databases">
        <authorList>
            <person name="Ou C."/>
        </authorList>
    </citation>
    <scope>NUCLEOTIDE SEQUENCE [LARGE SCALE GENOMIC DNA]</scope>
    <source>
        <strain evidence="1">S2</strain>
        <tissue evidence="1">Leaf</tissue>
    </source>
</reference>
<gene>
    <name evidence="1" type="ORF">D8674_019375</name>
</gene>
<evidence type="ECO:0000313" key="1">
    <source>
        <dbReference type="EMBL" id="KAB2611343.1"/>
    </source>
</evidence>
<organism evidence="1 2">
    <name type="scientific">Pyrus ussuriensis x Pyrus communis</name>
    <dbReference type="NCBI Taxonomy" id="2448454"/>
    <lineage>
        <taxon>Eukaryota</taxon>
        <taxon>Viridiplantae</taxon>
        <taxon>Streptophyta</taxon>
        <taxon>Embryophyta</taxon>
        <taxon>Tracheophyta</taxon>
        <taxon>Spermatophyta</taxon>
        <taxon>Magnoliopsida</taxon>
        <taxon>eudicotyledons</taxon>
        <taxon>Gunneridae</taxon>
        <taxon>Pentapetalae</taxon>
        <taxon>rosids</taxon>
        <taxon>fabids</taxon>
        <taxon>Rosales</taxon>
        <taxon>Rosaceae</taxon>
        <taxon>Amygdaloideae</taxon>
        <taxon>Maleae</taxon>
        <taxon>Pyrus</taxon>
    </lineage>
</organism>
<reference evidence="1 2" key="3">
    <citation type="submission" date="2019-11" db="EMBL/GenBank/DDBJ databases">
        <title>A de novo genome assembly of a pear dwarfing rootstock.</title>
        <authorList>
            <person name="Wang F."/>
            <person name="Wang J."/>
            <person name="Li S."/>
            <person name="Zhang Y."/>
            <person name="Fang M."/>
            <person name="Ma L."/>
            <person name="Zhao Y."/>
            <person name="Jiang S."/>
        </authorList>
    </citation>
    <scope>NUCLEOTIDE SEQUENCE [LARGE SCALE GENOMIC DNA]</scope>
    <source>
        <strain evidence="1">S2</strain>
        <tissue evidence="1">Leaf</tissue>
    </source>
</reference>
<dbReference type="EMBL" id="SMOL01000487">
    <property type="protein sequence ID" value="KAB2611343.1"/>
    <property type="molecule type" value="Genomic_DNA"/>
</dbReference>
<accession>A0A5N5G7L5</accession>